<evidence type="ECO:0000313" key="6">
    <source>
        <dbReference type="EMBL" id="ACV08813.1"/>
    </source>
</evidence>
<dbReference type="InterPro" id="IPR003339">
    <property type="entry name" value="ABC/ECF_trnsptr_transmembrane"/>
</dbReference>
<gene>
    <name evidence="6" type="ordered locus">Jden_1157</name>
</gene>
<keyword evidence="7" id="KW-1185">Reference proteome</keyword>
<feature type="transmembrane region" description="Helical" evidence="5">
    <location>
        <begin position="143"/>
        <end position="166"/>
    </location>
</feature>
<evidence type="ECO:0000256" key="2">
    <source>
        <dbReference type="ARBA" id="ARBA00022692"/>
    </source>
</evidence>
<dbReference type="AlphaFoldDB" id="C7R3V6"/>
<dbReference type="KEGG" id="jde:Jden_1157"/>
<evidence type="ECO:0000256" key="1">
    <source>
        <dbReference type="ARBA" id="ARBA00004141"/>
    </source>
</evidence>
<dbReference type="STRING" id="471856.Jden_1157"/>
<keyword evidence="4 5" id="KW-0472">Membrane</keyword>
<proteinExistence type="predicted"/>
<evidence type="ECO:0000256" key="3">
    <source>
        <dbReference type="ARBA" id="ARBA00022989"/>
    </source>
</evidence>
<keyword evidence="3 5" id="KW-1133">Transmembrane helix</keyword>
<dbReference type="RefSeq" id="WP_015771441.1">
    <property type="nucleotide sequence ID" value="NC_013174.1"/>
</dbReference>
<sequence length="223" mass="23673">MTTPRRVPRHQRLDAAPVLVGTYSPGTSVIHRLPAGAKIFVVIGFSLVVGCVRTVPIAIGALVVAIILWASAALSWRTLMGLWPLVFVVGPMAGYHVWRGNPMLAFMMPAGLIGVVMVATVVSRTTSTTDITDLVTRASARVIGVRAATIVALTISLTLRMIPVLLELIAQTRSAVTARGATPTPSRVFLPVVLRATKFALDTADALDARGALDEDDPSPMCR</sequence>
<feature type="transmembrane region" description="Helical" evidence="5">
    <location>
        <begin position="39"/>
        <end position="69"/>
    </location>
</feature>
<dbReference type="Proteomes" id="UP000000628">
    <property type="component" value="Chromosome"/>
</dbReference>
<evidence type="ECO:0000256" key="5">
    <source>
        <dbReference type="SAM" id="Phobius"/>
    </source>
</evidence>
<evidence type="ECO:0000313" key="7">
    <source>
        <dbReference type="Proteomes" id="UP000000628"/>
    </source>
</evidence>
<dbReference type="eggNOG" id="COG0619">
    <property type="taxonomic scope" value="Bacteria"/>
</dbReference>
<name>C7R3V6_JONDD</name>
<organism evidence="6 7">
    <name type="scientific">Jonesia denitrificans (strain ATCC 14870 / DSM 20603 / BCRC 15368 / CIP 55.134 / JCM 11481 / NBRC 15587 / NCTC 10816 / Prevot 55134)</name>
    <name type="common">Listeria denitrificans</name>
    <dbReference type="NCBI Taxonomy" id="471856"/>
    <lineage>
        <taxon>Bacteria</taxon>
        <taxon>Bacillati</taxon>
        <taxon>Actinomycetota</taxon>
        <taxon>Actinomycetes</taxon>
        <taxon>Micrococcales</taxon>
        <taxon>Jonesiaceae</taxon>
        <taxon>Jonesia</taxon>
    </lineage>
</organism>
<feature type="transmembrane region" description="Helical" evidence="5">
    <location>
        <begin position="104"/>
        <end position="122"/>
    </location>
</feature>
<dbReference type="OrthoDB" id="509049at2"/>
<comment type="subcellular location">
    <subcellularLocation>
        <location evidence="1">Membrane</location>
        <topology evidence="1">Multi-pass membrane protein</topology>
    </subcellularLocation>
</comment>
<keyword evidence="2 5" id="KW-0812">Transmembrane</keyword>
<evidence type="ECO:0000256" key="4">
    <source>
        <dbReference type="ARBA" id="ARBA00023136"/>
    </source>
</evidence>
<dbReference type="CDD" id="cd16914">
    <property type="entry name" value="EcfT"/>
    <property type="match status" value="1"/>
</dbReference>
<reference evidence="6 7" key="1">
    <citation type="journal article" date="2009" name="Stand. Genomic Sci.">
        <title>Complete genome sequence of Jonesia denitrificans type strain (Prevot 55134).</title>
        <authorList>
            <person name="Pukall R."/>
            <person name="Gehrich-Schroter G."/>
            <person name="Lapidus A."/>
            <person name="Nolan M."/>
            <person name="Glavina Del Rio T."/>
            <person name="Lucas S."/>
            <person name="Chen F."/>
            <person name="Tice H."/>
            <person name="Pitluck S."/>
            <person name="Cheng J.F."/>
            <person name="Copeland A."/>
            <person name="Saunders E."/>
            <person name="Brettin T."/>
            <person name="Detter J.C."/>
            <person name="Bruce D."/>
            <person name="Goodwin L."/>
            <person name="Pati A."/>
            <person name="Ivanova N."/>
            <person name="Mavromatis K."/>
            <person name="Ovchinnikova G."/>
            <person name="Chen A."/>
            <person name="Palaniappan K."/>
            <person name="Land M."/>
            <person name="Hauser L."/>
            <person name="Chang Y.J."/>
            <person name="Jeffries C.D."/>
            <person name="Chain P."/>
            <person name="Goker M."/>
            <person name="Bristow J."/>
            <person name="Eisen J.A."/>
            <person name="Markowitz V."/>
            <person name="Hugenholtz P."/>
            <person name="Kyrpides N.C."/>
            <person name="Klenk H.P."/>
            <person name="Han C."/>
        </authorList>
    </citation>
    <scope>NUCLEOTIDE SEQUENCE [LARGE SCALE GENOMIC DNA]</scope>
    <source>
        <strain evidence="7">ATCC 14870 / DSM 20603 / BCRC 15368 / CIP 55.134 / JCM 11481 / NBRC 15587 / NCTC 10816 / Prevot 55134</strain>
    </source>
</reference>
<dbReference type="GO" id="GO:0005886">
    <property type="term" value="C:plasma membrane"/>
    <property type="evidence" value="ECO:0007669"/>
    <property type="project" value="UniProtKB-ARBA"/>
</dbReference>
<protein>
    <submittedName>
        <fullName evidence="6">Cobalt transport protein</fullName>
    </submittedName>
</protein>
<dbReference type="HOGENOM" id="CLU_056469_4_0_11"/>
<accession>C7R3V6</accession>
<dbReference type="EMBL" id="CP001706">
    <property type="protein sequence ID" value="ACV08813.1"/>
    <property type="molecule type" value="Genomic_DNA"/>
</dbReference>